<evidence type="ECO:0000313" key="2">
    <source>
        <dbReference type="EMBL" id="EMA43739.1"/>
    </source>
</evidence>
<protein>
    <submittedName>
        <fullName evidence="2">TRAP-type transport system periplasmic protein 2</fullName>
    </submittedName>
</protein>
<dbReference type="Proteomes" id="UP000011669">
    <property type="component" value="Unassembled WGS sequence"/>
</dbReference>
<comment type="caution">
    <text evidence="2">The sequence shown here is derived from an EMBL/GenBank/DDBJ whole genome shotgun (WGS) entry which is preliminary data.</text>
</comment>
<organism evidence="2 3">
    <name type="scientific">Halococcus saccharolyticus DSM 5350</name>
    <dbReference type="NCBI Taxonomy" id="1227455"/>
    <lineage>
        <taxon>Archaea</taxon>
        <taxon>Methanobacteriati</taxon>
        <taxon>Methanobacteriota</taxon>
        <taxon>Stenosarchaea group</taxon>
        <taxon>Halobacteria</taxon>
        <taxon>Halobacteriales</taxon>
        <taxon>Halococcaceae</taxon>
        <taxon>Halococcus</taxon>
    </lineage>
</organism>
<dbReference type="PATRIC" id="fig|1227455.4.peg.2659"/>
<proteinExistence type="predicted"/>
<dbReference type="STRING" id="1227455.C449_13007"/>
<reference evidence="2 3" key="1">
    <citation type="journal article" date="2014" name="PLoS Genet.">
        <title>Phylogenetically driven sequencing of extremely halophilic archaea reveals strategies for static and dynamic osmo-response.</title>
        <authorList>
            <person name="Becker E.A."/>
            <person name="Seitzer P.M."/>
            <person name="Tritt A."/>
            <person name="Larsen D."/>
            <person name="Krusor M."/>
            <person name="Yao A.I."/>
            <person name="Wu D."/>
            <person name="Madern D."/>
            <person name="Eisen J.A."/>
            <person name="Darling A.E."/>
            <person name="Facciotti M.T."/>
        </authorList>
    </citation>
    <scope>NUCLEOTIDE SEQUENCE [LARGE SCALE GENOMIC DNA]</scope>
    <source>
        <strain evidence="2 3">DSM 5350</strain>
    </source>
</reference>
<accession>M0MGB5</accession>
<sequence>MGGLAGCLGDSGNSSGGSGGGNDSGGGGGGGNGSGGSSGNNSGSGNGSDGSGGGGETGMVMLTSTSTTSAYAMSQGIAATVNQNNNTVNVDARPSEGTNANVGQLQRQAAQIVYIQNWTANKLREGQDPFSDLSFTPNQVHHLYDLGWFLCTGNQGWETVADIESGSRVSPTPRGSGTSEMLQQALGYATEDYERVSIDYGSQGSAMSAGRLDVGAGTFVNFSVEPGWLQEMKGTVDLRLLDFPDNVASKLRQDPAINVTDIDTSQFDGFAYAPDQLTTPSLSYNFIARNDFSYDAVYSYLETLHANREGLEEYNALLGPLADEQQFLANPYDMPFHPAAADFYEEIGIWNDDLTRGEE</sequence>
<dbReference type="Pfam" id="PF16868">
    <property type="entry name" value="NMT1_3"/>
    <property type="match status" value="1"/>
</dbReference>
<evidence type="ECO:0000313" key="3">
    <source>
        <dbReference type="Proteomes" id="UP000011669"/>
    </source>
</evidence>
<dbReference type="PANTHER" id="PTHR42941">
    <property type="entry name" value="SLL1037 PROTEIN"/>
    <property type="match status" value="1"/>
</dbReference>
<dbReference type="Gene3D" id="3.40.190.10">
    <property type="entry name" value="Periplasmic binding protein-like II"/>
    <property type="match status" value="2"/>
</dbReference>
<dbReference type="EMBL" id="AOMD01000028">
    <property type="protein sequence ID" value="EMA43739.1"/>
    <property type="molecule type" value="Genomic_DNA"/>
</dbReference>
<dbReference type="InParanoid" id="M0MGB5"/>
<evidence type="ECO:0000256" key="1">
    <source>
        <dbReference type="SAM" id="MobiDB-lite"/>
    </source>
</evidence>
<dbReference type="AlphaFoldDB" id="M0MGB5"/>
<feature type="region of interest" description="Disordered" evidence="1">
    <location>
        <begin position="1"/>
        <end position="61"/>
    </location>
</feature>
<dbReference type="PANTHER" id="PTHR42941:SF1">
    <property type="entry name" value="SLL1037 PROTEIN"/>
    <property type="match status" value="1"/>
</dbReference>
<dbReference type="InterPro" id="IPR011852">
    <property type="entry name" value="TRAP_TAXI"/>
</dbReference>
<name>M0MGB5_9EURY</name>
<keyword evidence="3" id="KW-1185">Reference proteome</keyword>
<gene>
    <name evidence="2" type="ORF">C449_13007</name>
</gene>
<dbReference type="SUPFAM" id="SSF53850">
    <property type="entry name" value="Periplasmic binding protein-like II"/>
    <property type="match status" value="1"/>
</dbReference>
<feature type="compositionally biased region" description="Gly residues" evidence="1">
    <location>
        <begin position="14"/>
        <end position="57"/>
    </location>
</feature>